<accession>A0A125K6S6</accession>
<dbReference type="PANTHER" id="PTHR38097:SF2">
    <property type="entry name" value="DNA-BINDING PROTEIN STPA"/>
    <property type="match status" value="1"/>
</dbReference>
<dbReference type="GO" id="GO:0009295">
    <property type="term" value="C:nucleoid"/>
    <property type="evidence" value="ECO:0007669"/>
    <property type="project" value="UniProtKB-SubCell"/>
</dbReference>
<organism evidence="7 8">
    <name type="scientific">Burkholderia territorii</name>
    <dbReference type="NCBI Taxonomy" id="1503055"/>
    <lineage>
        <taxon>Bacteria</taxon>
        <taxon>Pseudomonadati</taxon>
        <taxon>Pseudomonadota</taxon>
        <taxon>Betaproteobacteria</taxon>
        <taxon>Burkholderiales</taxon>
        <taxon>Burkholderiaceae</taxon>
        <taxon>Burkholderia</taxon>
        <taxon>Burkholderia cepacia complex</taxon>
    </lineage>
</organism>
<keyword evidence="3" id="KW-0963">Cytoplasm</keyword>
<evidence type="ECO:0000313" key="8">
    <source>
        <dbReference type="Proteomes" id="UP000068016"/>
    </source>
</evidence>
<proteinExistence type="inferred from homology"/>
<dbReference type="AlphaFoldDB" id="A0A125K6S6"/>
<reference evidence="7 8" key="1">
    <citation type="submission" date="2015-11" db="EMBL/GenBank/DDBJ databases">
        <title>Expanding the genomic diversity of Burkholderia species for the development of highly accurate diagnostics.</title>
        <authorList>
            <person name="Sahl J."/>
            <person name="Keim P."/>
            <person name="Wagner D."/>
        </authorList>
    </citation>
    <scope>NUCLEOTIDE SEQUENCE [LARGE SCALE GENOMIC DNA]</scope>
    <source>
        <strain evidence="7 8">MSMB793WGS</strain>
    </source>
</reference>
<dbReference type="SMART" id="SM00528">
    <property type="entry name" value="HNS"/>
    <property type="match status" value="1"/>
</dbReference>
<comment type="subcellular location">
    <subcellularLocation>
        <location evidence="1">Cytoplasm</location>
        <location evidence="1">Nucleoid</location>
    </subcellularLocation>
</comment>
<comment type="similarity">
    <text evidence="2">Belongs to the histone-like protein H-NS family.</text>
</comment>
<dbReference type="Gene3D" id="4.10.430.30">
    <property type="match status" value="1"/>
</dbReference>
<protein>
    <recommendedName>
        <fullName evidence="6">DNA-binding protein H-NS-like C-terminal domain-containing protein</fullName>
    </recommendedName>
</protein>
<evidence type="ECO:0000313" key="7">
    <source>
        <dbReference type="EMBL" id="KWN14734.1"/>
    </source>
</evidence>
<evidence type="ECO:0000256" key="3">
    <source>
        <dbReference type="ARBA" id="ARBA00022490"/>
    </source>
</evidence>
<name>A0A125K6S6_9BURK</name>
<evidence type="ECO:0000259" key="6">
    <source>
        <dbReference type="SMART" id="SM00528"/>
    </source>
</evidence>
<gene>
    <name evidence="7" type="ORF">WT83_16625</name>
</gene>
<dbReference type="RefSeq" id="WP_060347497.1">
    <property type="nucleotide sequence ID" value="NZ_LPLZ01000046.1"/>
</dbReference>
<evidence type="ECO:0000256" key="4">
    <source>
        <dbReference type="ARBA" id="ARBA00023125"/>
    </source>
</evidence>
<evidence type="ECO:0000256" key="5">
    <source>
        <dbReference type="SAM" id="MobiDB-lite"/>
    </source>
</evidence>
<sequence length="102" mass="11533">MTNYQELKQKLDALTAEAEAARLAERASVLDQVRENVALYALTQQEVFEQRRSSGKSSRVPPKYRDPATGATWSGRGREPAWIASQDHARFLIKTVRENAED</sequence>
<comment type="caution">
    <text evidence="7">The sequence shown here is derived from an EMBL/GenBank/DDBJ whole genome shotgun (WGS) entry which is preliminary data.</text>
</comment>
<evidence type="ECO:0000256" key="2">
    <source>
        <dbReference type="ARBA" id="ARBA00010610"/>
    </source>
</evidence>
<dbReference type="GO" id="GO:0003677">
    <property type="term" value="F:DNA binding"/>
    <property type="evidence" value="ECO:0007669"/>
    <property type="project" value="UniProtKB-KW"/>
</dbReference>
<feature type="domain" description="DNA-binding protein H-NS-like C-terminal" evidence="6">
    <location>
        <begin position="54"/>
        <end position="93"/>
    </location>
</feature>
<dbReference type="PANTHER" id="PTHR38097">
    <property type="match status" value="1"/>
</dbReference>
<dbReference type="Proteomes" id="UP000068016">
    <property type="component" value="Unassembled WGS sequence"/>
</dbReference>
<evidence type="ECO:0000256" key="1">
    <source>
        <dbReference type="ARBA" id="ARBA00004453"/>
    </source>
</evidence>
<dbReference type="SUPFAM" id="SSF81273">
    <property type="entry name" value="H-NS histone-like proteins"/>
    <property type="match status" value="1"/>
</dbReference>
<feature type="region of interest" description="Disordered" evidence="5">
    <location>
        <begin position="50"/>
        <end position="79"/>
    </location>
</feature>
<dbReference type="Pfam" id="PF00816">
    <property type="entry name" value="Histone_HNS"/>
    <property type="match status" value="1"/>
</dbReference>
<dbReference type="EMBL" id="LPLZ01000046">
    <property type="protein sequence ID" value="KWN14734.1"/>
    <property type="molecule type" value="Genomic_DNA"/>
</dbReference>
<keyword evidence="4" id="KW-0238">DNA-binding</keyword>
<dbReference type="InterPro" id="IPR027444">
    <property type="entry name" value="H-NS_C_dom"/>
</dbReference>